<accession>A0A2U1SSQ5</accession>
<organism evidence="1 2">
    <name type="scientific">Methylosinus sporium</name>
    <dbReference type="NCBI Taxonomy" id="428"/>
    <lineage>
        <taxon>Bacteria</taxon>
        <taxon>Pseudomonadati</taxon>
        <taxon>Pseudomonadota</taxon>
        <taxon>Alphaproteobacteria</taxon>
        <taxon>Hyphomicrobiales</taxon>
        <taxon>Methylocystaceae</taxon>
        <taxon>Methylosinus</taxon>
    </lineage>
</organism>
<sequence>MGALATKTIKDGAGANFTERCWDESGSGDGPYQRIGQLAKADGTVIDPAQDGVDGTGISAPSGGSGIRGWLSGIYQRLGALLSATAPADANRVPVSQRDMLTIGPSSVTSAAVLFSQDVSGFGSLALQVTSIGAGNTIVYEASNDNSTWYFVSGYSPLLPASDSAQYLTTLTDLLLFPCVAKYFRARVSSYGSGTVTVVTALRFAPLNRSDVFIGNVTSSPVPISFSGLVVPASSAIGAMTRARVASAASTNATSVKATEGRLYEIHVANTSAAMKFLKLYDKASAPTVGTDMPVATYPIAANGGRIDIVSINGQSFPNGLAYAITGAVGDADTTAVAANDVTGELLYA</sequence>
<gene>
    <name evidence="1" type="ORF">C5689_06190</name>
</gene>
<keyword evidence="2" id="KW-1185">Reference proteome</keyword>
<dbReference type="OrthoDB" id="8457189at2"/>
<dbReference type="RefSeq" id="WP_108916402.1">
    <property type="nucleotide sequence ID" value="NZ_BGJY01000018.1"/>
</dbReference>
<dbReference type="Proteomes" id="UP000245137">
    <property type="component" value="Unassembled WGS sequence"/>
</dbReference>
<evidence type="ECO:0000313" key="2">
    <source>
        <dbReference type="Proteomes" id="UP000245137"/>
    </source>
</evidence>
<protein>
    <submittedName>
        <fullName evidence="1">Uncharacterized protein</fullName>
    </submittedName>
</protein>
<proteinExistence type="predicted"/>
<dbReference type="AlphaFoldDB" id="A0A2U1SSQ5"/>
<reference evidence="1 2" key="1">
    <citation type="journal article" date="2018" name="Appl. Microbiol. Biotechnol.">
        <title>Co-cultivation of the strictly anaerobic methanogen Methanosarcina barkeri with aerobic methanotrophs in an oxygen-limited membrane bioreactor.</title>
        <authorList>
            <person name="In 't Zandt M.H."/>
            <person name="van den Bosch T.J.M."/>
            <person name="Rijkers R."/>
            <person name="van Kessel M.A.H.J."/>
            <person name="Jetten M.S.M."/>
            <person name="Welte C.U."/>
        </authorList>
    </citation>
    <scope>NUCLEOTIDE SEQUENCE [LARGE SCALE GENOMIC DNA]</scope>
    <source>
        <strain evidence="1 2">DSM 17706</strain>
    </source>
</reference>
<comment type="caution">
    <text evidence="1">The sequence shown here is derived from an EMBL/GenBank/DDBJ whole genome shotgun (WGS) entry which is preliminary data.</text>
</comment>
<evidence type="ECO:0000313" key="1">
    <source>
        <dbReference type="EMBL" id="PWB94649.1"/>
    </source>
</evidence>
<dbReference type="EMBL" id="PUIV01000006">
    <property type="protein sequence ID" value="PWB94649.1"/>
    <property type="molecule type" value="Genomic_DNA"/>
</dbReference>
<name>A0A2U1SSQ5_METSR</name>